<dbReference type="SUPFAM" id="SSF109854">
    <property type="entry name" value="DinB/YfiT-like putative metalloenzymes"/>
    <property type="match status" value="1"/>
</dbReference>
<sequence length="173" mass="20709">MERRALLVSSLPEYEEEIGRWLWCLEDVRRTLITELTGISQSLIDRKLGERQSIGTLLYHIALIEADWLYVEVLGTDWDPEISALFPLEHRTDGNLTHFEGESIEEHFYRLNKVREVLLSHFRSMDLTDWRKPRVLEHYDVTPEWVVYHLIEHESHHRGQIFQMLRELLNDKC</sequence>
<dbReference type="Pfam" id="PF12867">
    <property type="entry name" value="DinB_2"/>
    <property type="match status" value="1"/>
</dbReference>
<evidence type="ECO:0000313" key="2">
    <source>
        <dbReference type="EMBL" id="CRK84740.1"/>
    </source>
</evidence>
<evidence type="ECO:0000259" key="1">
    <source>
        <dbReference type="Pfam" id="PF12867"/>
    </source>
</evidence>
<protein>
    <submittedName>
        <fullName evidence="2">DinB superfamily protein</fullName>
    </submittedName>
</protein>
<dbReference type="EMBL" id="CVRB01000005">
    <property type="protein sequence ID" value="CRK84740.1"/>
    <property type="molecule type" value="Genomic_DNA"/>
</dbReference>
<organism evidence="2 3">
    <name type="scientific">Neobacillus massiliamazoniensis</name>
    <dbReference type="NCBI Taxonomy" id="1499688"/>
    <lineage>
        <taxon>Bacteria</taxon>
        <taxon>Bacillati</taxon>
        <taxon>Bacillota</taxon>
        <taxon>Bacilli</taxon>
        <taxon>Bacillales</taxon>
        <taxon>Bacillaceae</taxon>
        <taxon>Neobacillus</taxon>
    </lineage>
</organism>
<dbReference type="AlphaFoldDB" id="A0A0U1P3D5"/>
<proteinExistence type="predicted"/>
<name>A0A0U1P3D5_9BACI</name>
<dbReference type="InterPro" id="IPR024775">
    <property type="entry name" value="DinB-like"/>
</dbReference>
<dbReference type="RefSeq" id="WP_090638973.1">
    <property type="nucleotide sequence ID" value="NZ_CVRB01000005.1"/>
</dbReference>
<dbReference type="Gene3D" id="1.20.120.450">
    <property type="entry name" value="dinb family like domain"/>
    <property type="match status" value="1"/>
</dbReference>
<keyword evidence="3" id="KW-1185">Reference proteome</keyword>
<accession>A0A0U1P3D5</accession>
<reference evidence="3" key="1">
    <citation type="submission" date="2015-05" db="EMBL/GenBank/DDBJ databases">
        <authorList>
            <person name="Urmite Genomes"/>
        </authorList>
    </citation>
    <scope>NUCLEOTIDE SEQUENCE [LARGE SCALE GENOMIC DNA]</scope>
    <source>
        <strain evidence="3">LF1</strain>
    </source>
</reference>
<dbReference type="InterPro" id="IPR034660">
    <property type="entry name" value="DinB/YfiT-like"/>
</dbReference>
<dbReference type="STRING" id="1499688.BN000_04789"/>
<evidence type="ECO:0000313" key="3">
    <source>
        <dbReference type="Proteomes" id="UP000199087"/>
    </source>
</evidence>
<feature type="domain" description="DinB-like" evidence="1">
    <location>
        <begin position="25"/>
        <end position="161"/>
    </location>
</feature>
<gene>
    <name evidence="2" type="ORF">BN000_04789</name>
</gene>
<dbReference type="OrthoDB" id="2677844at2"/>
<dbReference type="Proteomes" id="UP000199087">
    <property type="component" value="Unassembled WGS sequence"/>
</dbReference>